<dbReference type="PANTHER" id="PTHR45339">
    <property type="entry name" value="HYBRID SIGNAL TRANSDUCTION HISTIDINE KINASE J"/>
    <property type="match status" value="1"/>
</dbReference>
<dbReference type="InterPro" id="IPR029016">
    <property type="entry name" value="GAF-like_dom_sf"/>
</dbReference>
<dbReference type="InterPro" id="IPR003660">
    <property type="entry name" value="HAMP_dom"/>
</dbReference>
<dbReference type="SMART" id="SM00387">
    <property type="entry name" value="HATPase_c"/>
    <property type="match status" value="1"/>
</dbReference>
<dbReference type="PROSITE" id="PS50110">
    <property type="entry name" value="RESPONSE_REGULATORY"/>
    <property type="match status" value="2"/>
</dbReference>
<dbReference type="RefSeq" id="WP_368005058.1">
    <property type="nucleotide sequence ID" value="NZ_JAMXFF010000003.1"/>
</dbReference>
<dbReference type="InterPro" id="IPR003594">
    <property type="entry name" value="HATPase_dom"/>
</dbReference>
<dbReference type="SUPFAM" id="SSF47226">
    <property type="entry name" value="Histidine-containing phosphotransfer domain, HPT domain"/>
    <property type="match status" value="1"/>
</dbReference>
<protein>
    <recommendedName>
        <fullName evidence="3">histidine kinase</fullName>
        <ecNumber evidence="3">2.7.13.3</ecNumber>
    </recommendedName>
</protein>
<dbReference type="SMART" id="SM00448">
    <property type="entry name" value="REC"/>
    <property type="match status" value="2"/>
</dbReference>
<evidence type="ECO:0000259" key="17">
    <source>
        <dbReference type="PROSITE" id="PS50109"/>
    </source>
</evidence>
<evidence type="ECO:0000256" key="5">
    <source>
        <dbReference type="ARBA" id="ARBA00022553"/>
    </source>
</evidence>
<evidence type="ECO:0000313" key="23">
    <source>
        <dbReference type="EMBL" id="MCT7965356.1"/>
    </source>
</evidence>
<keyword evidence="12" id="KW-0902">Two-component regulatory system</keyword>
<evidence type="ECO:0000256" key="13">
    <source>
        <dbReference type="ARBA" id="ARBA00023136"/>
    </source>
</evidence>
<dbReference type="Pfam" id="PF05228">
    <property type="entry name" value="CHASE4"/>
    <property type="match status" value="1"/>
</dbReference>
<dbReference type="Gene3D" id="6.10.340.10">
    <property type="match status" value="1"/>
</dbReference>
<dbReference type="CDD" id="cd00088">
    <property type="entry name" value="HPT"/>
    <property type="match status" value="1"/>
</dbReference>
<keyword evidence="11" id="KW-1133">Transmembrane helix</keyword>
<dbReference type="InterPro" id="IPR000700">
    <property type="entry name" value="PAS-assoc_C"/>
</dbReference>
<keyword evidence="13" id="KW-0472">Membrane</keyword>
<dbReference type="CDD" id="cd06225">
    <property type="entry name" value="HAMP"/>
    <property type="match status" value="1"/>
</dbReference>
<dbReference type="SUPFAM" id="SSF55781">
    <property type="entry name" value="GAF domain-like"/>
    <property type="match status" value="1"/>
</dbReference>
<dbReference type="InterPro" id="IPR000014">
    <property type="entry name" value="PAS"/>
</dbReference>
<keyword evidence="10" id="KW-0067">ATP-binding</keyword>
<dbReference type="Gene3D" id="3.30.450.20">
    <property type="entry name" value="PAS domain"/>
    <property type="match status" value="1"/>
</dbReference>
<feature type="region of interest" description="Disordered" evidence="16">
    <location>
        <begin position="1282"/>
        <end position="1316"/>
    </location>
</feature>
<name>A0ABT2MN77_9CYAN</name>
<dbReference type="NCBIfam" id="TIGR00229">
    <property type="entry name" value="sensory_box"/>
    <property type="match status" value="1"/>
</dbReference>
<feature type="domain" description="PAC" evidence="20">
    <location>
        <begin position="453"/>
        <end position="506"/>
    </location>
</feature>
<evidence type="ECO:0000256" key="7">
    <source>
        <dbReference type="ARBA" id="ARBA00022692"/>
    </source>
</evidence>
<dbReference type="PROSITE" id="PS50885">
    <property type="entry name" value="HAMP"/>
    <property type="match status" value="1"/>
</dbReference>
<accession>A0ABT2MN77</accession>
<dbReference type="Pfam" id="PF00072">
    <property type="entry name" value="Response_reg"/>
    <property type="match status" value="2"/>
</dbReference>
<dbReference type="InterPro" id="IPR003018">
    <property type="entry name" value="GAF"/>
</dbReference>
<feature type="domain" description="Response regulatory" evidence="18">
    <location>
        <begin position="1011"/>
        <end position="1127"/>
    </location>
</feature>
<evidence type="ECO:0000256" key="16">
    <source>
        <dbReference type="SAM" id="MobiDB-lite"/>
    </source>
</evidence>
<dbReference type="InterPro" id="IPR003661">
    <property type="entry name" value="HisK_dim/P_dom"/>
</dbReference>
<keyword evidence="6" id="KW-0808">Transferase</keyword>
<keyword evidence="5 15" id="KW-0597">Phosphoprotein</keyword>
<dbReference type="CDD" id="cd17546">
    <property type="entry name" value="REC_hyHK_CKI1_RcsC-like"/>
    <property type="match status" value="1"/>
</dbReference>
<evidence type="ECO:0000256" key="4">
    <source>
        <dbReference type="ARBA" id="ARBA00022475"/>
    </source>
</evidence>
<evidence type="ECO:0000256" key="2">
    <source>
        <dbReference type="ARBA" id="ARBA00004651"/>
    </source>
</evidence>
<evidence type="ECO:0000256" key="9">
    <source>
        <dbReference type="ARBA" id="ARBA00022777"/>
    </source>
</evidence>
<dbReference type="EC" id="2.7.13.3" evidence="3"/>
<keyword evidence="4" id="KW-1003">Cell membrane</keyword>
<feature type="domain" description="Response regulatory" evidence="18">
    <location>
        <begin position="1155"/>
        <end position="1275"/>
    </location>
</feature>
<evidence type="ECO:0000256" key="11">
    <source>
        <dbReference type="ARBA" id="ARBA00022989"/>
    </source>
</evidence>
<dbReference type="SUPFAM" id="SSF55785">
    <property type="entry name" value="PYP-like sensor domain (PAS domain)"/>
    <property type="match status" value="1"/>
</dbReference>
<evidence type="ECO:0000313" key="24">
    <source>
        <dbReference type="Proteomes" id="UP001525890"/>
    </source>
</evidence>
<dbReference type="InterPro" id="IPR035965">
    <property type="entry name" value="PAS-like_dom_sf"/>
</dbReference>
<keyword evidence="24" id="KW-1185">Reference proteome</keyword>
<gene>
    <name evidence="23" type="ORF">NG799_03285</name>
</gene>
<evidence type="ECO:0000256" key="15">
    <source>
        <dbReference type="PROSITE-ProRule" id="PRU00169"/>
    </source>
</evidence>
<comment type="subcellular location">
    <subcellularLocation>
        <location evidence="2">Cell membrane</location>
        <topology evidence="2">Multi-pass membrane protein</topology>
    </subcellularLocation>
</comment>
<evidence type="ECO:0000256" key="1">
    <source>
        <dbReference type="ARBA" id="ARBA00000085"/>
    </source>
</evidence>
<dbReference type="Pfam" id="PF02518">
    <property type="entry name" value="HATPase_c"/>
    <property type="match status" value="1"/>
</dbReference>
<evidence type="ECO:0000259" key="18">
    <source>
        <dbReference type="PROSITE" id="PS50110"/>
    </source>
</evidence>
<comment type="caution">
    <text evidence="23">The sequence shown here is derived from an EMBL/GenBank/DDBJ whole genome shotgun (WGS) entry which is preliminary data.</text>
</comment>
<dbReference type="Pfam" id="PF00672">
    <property type="entry name" value="HAMP"/>
    <property type="match status" value="1"/>
</dbReference>
<sequence length="1437" mass="159587">MKLRKKILIIVGTTLLGLNVVLYATASSILLGDFKELEQKVVHQDAVRGLQSLQETINELESIARYHAEWDDTYSFITPGDPNYVNSNFGNETFLQLKLNLLLILDEQRKPVFSKAFDFQQKVEIPMPGIIQDLASAYQQQLEKKFTETGHYNHPLSGIVLLPQGPALIAAQSILTSQGEGPYRGTLWVGRFLNQPEIDRLADLTQLSLLVYPMSALPPELDGVRTELEESNPSATPSEPFQRMDLGSRQLLSPIVVKALSETEMAAYTAIPAIASNNRLLLQVTHNREIYAKGKTSVRYFIGALLGVSLGFSGLTLLLFEKLVLSRLTVLTRKVERIGDKGDLSMRVKIVGQDELSSLGMTINGMLKALQESQYKLRESEERYRLMAENSTDMISRHTPKGKFIYVSPACHSLLGYEPDELIGCNLYDFFHPEDAKTLAKSYLAMVKGQVSYTVSYRIRHKYGHYLWFESTSRTVRNPQTEEIEELVAISRDITERHQTDEELRESEASIRALYKITSSRKLSFEQRLQRLLSMGKRRFGLSVAILSRIKGDRYEIIAVESPDNTLQPGDRFSLSQTYCRETLRLKEPLYFESVSVTRWHNKPTQTPFPQEAYIGTRVIVGGKIYGTLSFSSSTPLGRPFKAVDKELLKLMAQWIGSEIERRAAAADLARARDEALAATRAKSEFLATMSHEIRTPMNAVIGMTGLLLDTNLNPEQRDFVETVRASGDALLTIINDILDFSKIESGKLDLEQQPFNLRSCIEDSLDLLASRAAEKGVELAYLIEPSTPEMIIGDVTRVRQILVNLLSNAVKFTEKGEVVVSVSASTIHPQQAVGIGTDRLILKDQQTENGHLPKDLIQDLSTNTPPCQIQFTVSDTGIGIPPERMNRLFKSFSQVDSSTTREYGGTGLGLAISKRLSELMGGRMWVVSGEGVGGDPDPAFQWPIAPAIPDNFSPRTDPEQSIFTLTDAKSAHPDTPPTGSTFYFTVMATPAVNPLPVDLNGTQPSLAGKRVLIVDDNATNRQILTRQALFWGMKPKAASSAREALDWLQNSEIFDIAILDMQMPQMDGITLASYIRGIVKNREFPLVMLTSIGRQEVDWPHKVPFAAFLNKPIKQSYLYNVLAGIFGGVPILSRPVLMNALAIDPQMAQHKPLRILLAEDHLVNQKVALQILHRLGYRADVAGNGIEVLQALDRQHYDVVLMDVHMPEMDGLAATRQICEDARDGRLLHKPRIIAMTANAMQGDRELCLEAGMDDYISKPIRMPELVEALALCSLDSDHSPLMMPTLSPGDSDAPRSELSGSDPETPPGSPSKAIADPVLNQAMLASLRDIEALEEVIEIYLEESPKLIDLLTVAIAQDDSFELQEAAHSLKSTSAAVGAMSLADLSQQLESIGRSHHNTQTPPPPEVTDIFSDLITEYQRVKTALNWELQQGESS</sequence>
<dbReference type="Gene3D" id="3.40.50.2300">
    <property type="match status" value="2"/>
</dbReference>
<dbReference type="SUPFAM" id="SSF55874">
    <property type="entry name" value="ATPase domain of HSP90 chaperone/DNA topoisomerase II/histidine kinase"/>
    <property type="match status" value="1"/>
</dbReference>
<dbReference type="CDD" id="cd00130">
    <property type="entry name" value="PAS"/>
    <property type="match status" value="1"/>
</dbReference>
<feature type="domain" description="HPt" evidence="22">
    <location>
        <begin position="1331"/>
        <end position="1430"/>
    </location>
</feature>
<dbReference type="InterPro" id="IPR005467">
    <property type="entry name" value="His_kinase_dom"/>
</dbReference>
<dbReference type="Proteomes" id="UP001525890">
    <property type="component" value="Unassembled WGS sequence"/>
</dbReference>
<dbReference type="InterPro" id="IPR004358">
    <property type="entry name" value="Sig_transdc_His_kin-like_C"/>
</dbReference>
<evidence type="ECO:0000256" key="6">
    <source>
        <dbReference type="ARBA" id="ARBA00022679"/>
    </source>
</evidence>
<dbReference type="InterPro" id="IPR013655">
    <property type="entry name" value="PAS_fold_3"/>
</dbReference>
<dbReference type="SMART" id="SM00065">
    <property type="entry name" value="GAF"/>
    <property type="match status" value="1"/>
</dbReference>
<keyword evidence="7" id="KW-0812">Transmembrane</keyword>
<dbReference type="CDD" id="cd16922">
    <property type="entry name" value="HATPase_EvgS-ArcB-TorS-like"/>
    <property type="match status" value="1"/>
</dbReference>
<dbReference type="Gene3D" id="1.20.120.160">
    <property type="entry name" value="HPT domain"/>
    <property type="match status" value="1"/>
</dbReference>
<dbReference type="InterPro" id="IPR001789">
    <property type="entry name" value="Sig_transdc_resp-reg_receiver"/>
</dbReference>
<dbReference type="InterPro" id="IPR008207">
    <property type="entry name" value="Sig_transdc_His_kin_Hpt_dom"/>
</dbReference>
<dbReference type="SMART" id="SM00388">
    <property type="entry name" value="HisKA"/>
    <property type="match status" value="1"/>
</dbReference>
<evidence type="ECO:0000256" key="14">
    <source>
        <dbReference type="PROSITE-ProRule" id="PRU00110"/>
    </source>
</evidence>
<dbReference type="SMART" id="SM00086">
    <property type="entry name" value="PAC"/>
    <property type="match status" value="1"/>
</dbReference>
<feature type="domain" description="Histidine kinase" evidence="17">
    <location>
        <begin position="689"/>
        <end position="934"/>
    </location>
</feature>
<dbReference type="InterPro" id="IPR007892">
    <property type="entry name" value="CHASE4"/>
</dbReference>
<dbReference type="SMART" id="SM00091">
    <property type="entry name" value="PAS"/>
    <property type="match status" value="1"/>
</dbReference>
<dbReference type="SMART" id="SM00304">
    <property type="entry name" value="HAMP"/>
    <property type="match status" value="1"/>
</dbReference>
<dbReference type="PROSITE" id="PS50109">
    <property type="entry name" value="HIS_KIN"/>
    <property type="match status" value="1"/>
</dbReference>
<dbReference type="InterPro" id="IPR036890">
    <property type="entry name" value="HATPase_C_sf"/>
</dbReference>
<dbReference type="CDD" id="cd00082">
    <property type="entry name" value="HisKA"/>
    <property type="match status" value="1"/>
</dbReference>
<dbReference type="PROSITE" id="PS50894">
    <property type="entry name" value="HPT"/>
    <property type="match status" value="1"/>
</dbReference>
<evidence type="ECO:0000256" key="10">
    <source>
        <dbReference type="ARBA" id="ARBA00022840"/>
    </source>
</evidence>
<dbReference type="Gene3D" id="3.30.450.40">
    <property type="match status" value="1"/>
</dbReference>
<dbReference type="InterPro" id="IPR011006">
    <property type="entry name" value="CheY-like_superfamily"/>
</dbReference>
<evidence type="ECO:0000256" key="12">
    <source>
        <dbReference type="ARBA" id="ARBA00023012"/>
    </source>
</evidence>
<feature type="domain" description="PAS" evidence="19">
    <location>
        <begin position="380"/>
        <end position="450"/>
    </location>
</feature>
<dbReference type="Gene3D" id="3.30.565.10">
    <property type="entry name" value="Histidine kinase-like ATPase, C-terminal domain"/>
    <property type="match status" value="1"/>
</dbReference>
<dbReference type="Pfam" id="PF01590">
    <property type="entry name" value="GAF"/>
    <property type="match status" value="1"/>
</dbReference>
<dbReference type="EMBL" id="JAMXFF010000003">
    <property type="protein sequence ID" value="MCT7965356.1"/>
    <property type="molecule type" value="Genomic_DNA"/>
</dbReference>
<comment type="catalytic activity">
    <reaction evidence="1">
        <text>ATP + protein L-histidine = ADP + protein N-phospho-L-histidine.</text>
        <dbReference type="EC" id="2.7.13.3"/>
    </reaction>
</comment>
<evidence type="ECO:0000259" key="21">
    <source>
        <dbReference type="PROSITE" id="PS50885"/>
    </source>
</evidence>
<evidence type="ECO:0000256" key="3">
    <source>
        <dbReference type="ARBA" id="ARBA00012438"/>
    </source>
</evidence>
<evidence type="ECO:0000259" key="20">
    <source>
        <dbReference type="PROSITE" id="PS50113"/>
    </source>
</evidence>
<dbReference type="InterPro" id="IPR036641">
    <property type="entry name" value="HPT_dom_sf"/>
</dbReference>
<dbReference type="SUPFAM" id="SSF52172">
    <property type="entry name" value="CheY-like"/>
    <property type="match status" value="2"/>
</dbReference>
<dbReference type="SUPFAM" id="SSF47384">
    <property type="entry name" value="Homodimeric domain of signal transducing histidine kinase"/>
    <property type="match status" value="1"/>
</dbReference>
<evidence type="ECO:0000259" key="22">
    <source>
        <dbReference type="PROSITE" id="PS50894"/>
    </source>
</evidence>
<organism evidence="23 24">
    <name type="scientific">Laspinema palackyanum D2a</name>
    <dbReference type="NCBI Taxonomy" id="2953684"/>
    <lineage>
        <taxon>Bacteria</taxon>
        <taxon>Bacillati</taxon>
        <taxon>Cyanobacteriota</taxon>
        <taxon>Cyanophyceae</taxon>
        <taxon>Oscillatoriophycideae</taxon>
        <taxon>Oscillatoriales</taxon>
        <taxon>Laspinemataceae</taxon>
        <taxon>Laspinema</taxon>
        <taxon>Laspinema palackyanum</taxon>
    </lineage>
</organism>
<keyword evidence="9" id="KW-0418">Kinase</keyword>
<feature type="modified residue" description="4-aspartylphosphate" evidence="15">
    <location>
        <position position="1061"/>
    </location>
</feature>
<feature type="domain" description="HAMP" evidence="21">
    <location>
        <begin position="322"/>
        <end position="375"/>
    </location>
</feature>
<dbReference type="Pfam" id="PF01627">
    <property type="entry name" value="Hpt"/>
    <property type="match status" value="1"/>
</dbReference>
<dbReference type="SMART" id="SM00073">
    <property type="entry name" value="HPT"/>
    <property type="match status" value="1"/>
</dbReference>
<reference evidence="23 24" key="1">
    <citation type="journal article" date="2022" name="Front. Microbiol.">
        <title>High genomic differentiation and limited gene flow indicate recent cryptic speciation within the genus Laspinema (cyanobacteria).</title>
        <authorList>
            <person name="Stanojkovic A."/>
            <person name="Skoupy S."/>
            <person name="Skaloud P."/>
            <person name="Dvorak P."/>
        </authorList>
    </citation>
    <scope>NUCLEOTIDE SEQUENCE [LARGE SCALE GENOMIC DNA]</scope>
    <source>
        <strain evidence="23 24">D2a</strain>
    </source>
</reference>
<feature type="modified residue" description="Phosphohistidine" evidence="14">
    <location>
        <position position="1370"/>
    </location>
</feature>
<dbReference type="InterPro" id="IPR036097">
    <property type="entry name" value="HisK_dim/P_sf"/>
</dbReference>
<evidence type="ECO:0000259" key="19">
    <source>
        <dbReference type="PROSITE" id="PS50112"/>
    </source>
</evidence>
<dbReference type="PROSITE" id="PS50112">
    <property type="entry name" value="PAS"/>
    <property type="match status" value="1"/>
</dbReference>
<dbReference type="PRINTS" id="PR00344">
    <property type="entry name" value="BCTRLSENSOR"/>
</dbReference>
<dbReference type="Pfam" id="PF00512">
    <property type="entry name" value="HisKA"/>
    <property type="match status" value="1"/>
</dbReference>
<evidence type="ECO:0000256" key="8">
    <source>
        <dbReference type="ARBA" id="ARBA00022741"/>
    </source>
</evidence>
<keyword evidence="8" id="KW-0547">Nucleotide-binding</keyword>
<dbReference type="Gene3D" id="1.10.287.130">
    <property type="match status" value="1"/>
</dbReference>
<dbReference type="PANTHER" id="PTHR45339:SF1">
    <property type="entry name" value="HYBRID SIGNAL TRANSDUCTION HISTIDINE KINASE J"/>
    <property type="match status" value="1"/>
</dbReference>
<feature type="modified residue" description="4-aspartylphosphate" evidence="15">
    <location>
        <position position="1204"/>
    </location>
</feature>
<proteinExistence type="predicted"/>
<dbReference type="Pfam" id="PF08447">
    <property type="entry name" value="PAS_3"/>
    <property type="match status" value="1"/>
</dbReference>
<dbReference type="InterPro" id="IPR001610">
    <property type="entry name" value="PAC"/>
</dbReference>
<dbReference type="PROSITE" id="PS50113">
    <property type="entry name" value="PAC"/>
    <property type="match status" value="1"/>
</dbReference>